<gene>
    <name evidence="2" type="ORF">F6X95_05175</name>
</gene>
<dbReference type="SUPFAM" id="SSF52266">
    <property type="entry name" value="SGNH hydrolase"/>
    <property type="match status" value="1"/>
</dbReference>
<dbReference type="InterPro" id="IPR051532">
    <property type="entry name" value="Ester_Hydrolysis_Enzymes"/>
</dbReference>
<reference evidence="2 3" key="1">
    <citation type="submission" date="2019-09" db="EMBL/GenBank/DDBJ databases">
        <title>Vancomyinc resistant enterococci isolated from farm animals in Switzerland.</title>
        <authorList>
            <person name="Stevens M.J.A."/>
            <person name="Stephan R."/>
            <person name="Morach M."/>
            <person name="Nuesch-Inderbinen M."/>
        </authorList>
    </citation>
    <scope>NUCLEOTIDE SEQUENCE [LARGE SCALE GENOMIC DNA]</scope>
    <source>
        <strain evidence="2 3">GH27</strain>
    </source>
</reference>
<dbReference type="AlphaFoldDB" id="A0A5N0YV17"/>
<protein>
    <submittedName>
        <fullName evidence="2">SGNH/GDSL hydrolase family protein</fullName>
    </submittedName>
</protein>
<dbReference type="EMBL" id="VYUT01000006">
    <property type="protein sequence ID" value="KAA9206323.1"/>
    <property type="molecule type" value="Genomic_DNA"/>
</dbReference>
<dbReference type="CDD" id="cd01834">
    <property type="entry name" value="SGNH_hydrolase_like_2"/>
    <property type="match status" value="1"/>
</dbReference>
<evidence type="ECO:0000313" key="3">
    <source>
        <dbReference type="Proteomes" id="UP000326078"/>
    </source>
</evidence>
<name>A0A5N0YV17_9ENTE</name>
<dbReference type="InterPro" id="IPR036514">
    <property type="entry name" value="SGNH_hydro_sf"/>
</dbReference>
<accession>A0A5N0YV17</accession>
<sequence length="215" mass="24598">MKKRILFIGDSITDCGREYNDSKDLGNGYPLLVAKRLGTQFPTIEFDVLNKGINGNKIADLRARFDTDCLDLEPDIVSILIGINDTWHNVNDPTTFATEQSMTMFEEDYRYLIEKLLEKGIKQVVLMEPFVLPEPLDRQTWRKDLDPKIQIIRRLAEEYHLVFVSLDGKLNALGIIRGFSKYTGEDGVHPTLAGHEIIAQSWLEFVVPEMLVNLE</sequence>
<dbReference type="PANTHER" id="PTHR30383:SF5">
    <property type="entry name" value="SGNH HYDROLASE-TYPE ESTERASE DOMAIN-CONTAINING PROTEIN"/>
    <property type="match status" value="1"/>
</dbReference>
<comment type="caution">
    <text evidence="2">The sequence shown here is derived from an EMBL/GenBank/DDBJ whole genome shotgun (WGS) entry which is preliminary data.</text>
</comment>
<dbReference type="InterPro" id="IPR013830">
    <property type="entry name" value="SGNH_hydro"/>
</dbReference>
<dbReference type="Proteomes" id="UP000326078">
    <property type="component" value="Unassembled WGS sequence"/>
</dbReference>
<dbReference type="GO" id="GO:0004622">
    <property type="term" value="F:phosphatidylcholine lysophospholipase activity"/>
    <property type="evidence" value="ECO:0007669"/>
    <property type="project" value="TreeGrafter"/>
</dbReference>
<dbReference type="PANTHER" id="PTHR30383">
    <property type="entry name" value="THIOESTERASE 1/PROTEASE 1/LYSOPHOSPHOLIPASE L1"/>
    <property type="match status" value="1"/>
</dbReference>
<evidence type="ECO:0000313" key="2">
    <source>
        <dbReference type="EMBL" id="KAA9206323.1"/>
    </source>
</evidence>
<proteinExistence type="predicted"/>
<dbReference type="Gene3D" id="3.40.50.1110">
    <property type="entry name" value="SGNH hydrolase"/>
    <property type="match status" value="1"/>
</dbReference>
<organism evidence="2 3">
    <name type="scientific">Enterococcus durans</name>
    <dbReference type="NCBI Taxonomy" id="53345"/>
    <lineage>
        <taxon>Bacteria</taxon>
        <taxon>Bacillati</taxon>
        <taxon>Bacillota</taxon>
        <taxon>Bacilli</taxon>
        <taxon>Lactobacillales</taxon>
        <taxon>Enterococcaceae</taxon>
        <taxon>Enterococcus</taxon>
    </lineage>
</organism>
<dbReference type="Pfam" id="PF13472">
    <property type="entry name" value="Lipase_GDSL_2"/>
    <property type="match status" value="1"/>
</dbReference>
<evidence type="ECO:0000259" key="1">
    <source>
        <dbReference type="Pfam" id="PF13472"/>
    </source>
</evidence>
<feature type="domain" description="SGNH hydrolase-type esterase" evidence="1">
    <location>
        <begin position="7"/>
        <end position="197"/>
    </location>
</feature>
<dbReference type="RefSeq" id="WP_104660171.1">
    <property type="nucleotide sequence ID" value="NZ_PTWL01000008.1"/>
</dbReference>
<keyword evidence="2" id="KW-0378">Hydrolase</keyword>